<proteinExistence type="predicted"/>
<dbReference type="AlphaFoldDB" id="V8N741"/>
<name>V8N741_OPHHA</name>
<evidence type="ECO:0000313" key="2">
    <source>
        <dbReference type="EMBL" id="ETE57463.1"/>
    </source>
</evidence>
<dbReference type="Proteomes" id="UP000018936">
    <property type="component" value="Unassembled WGS sequence"/>
</dbReference>
<sequence length="51" mass="5538">MLAVLGFREGGGRFHRARGGKSVCFPSPPETPQKEEDLGECSDNQNNSIAF</sequence>
<feature type="region of interest" description="Disordered" evidence="1">
    <location>
        <begin position="18"/>
        <end position="51"/>
    </location>
</feature>
<gene>
    <name evidence="2" type="ORF">L345_16818</name>
</gene>
<comment type="caution">
    <text evidence="2">The sequence shown here is derived from an EMBL/GenBank/DDBJ whole genome shotgun (WGS) entry which is preliminary data.</text>
</comment>
<reference evidence="2 3" key="1">
    <citation type="journal article" date="2013" name="Proc. Natl. Acad. Sci. U.S.A.">
        <title>The king cobra genome reveals dynamic gene evolution and adaptation in the snake venom system.</title>
        <authorList>
            <person name="Vonk F.J."/>
            <person name="Casewell N.R."/>
            <person name="Henkel C.V."/>
            <person name="Heimberg A.M."/>
            <person name="Jansen H.J."/>
            <person name="McCleary R.J."/>
            <person name="Kerkkamp H.M."/>
            <person name="Vos R.A."/>
            <person name="Guerreiro I."/>
            <person name="Calvete J.J."/>
            <person name="Wuster W."/>
            <person name="Woods A.E."/>
            <person name="Logan J.M."/>
            <person name="Harrison R.A."/>
            <person name="Castoe T.A."/>
            <person name="de Koning A.P."/>
            <person name="Pollock D.D."/>
            <person name="Yandell M."/>
            <person name="Calderon D."/>
            <person name="Renjifo C."/>
            <person name="Currier R.B."/>
            <person name="Salgado D."/>
            <person name="Pla D."/>
            <person name="Sanz L."/>
            <person name="Hyder A.S."/>
            <person name="Ribeiro J.M."/>
            <person name="Arntzen J.W."/>
            <person name="van den Thillart G.E."/>
            <person name="Boetzer M."/>
            <person name="Pirovano W."/>
            <person name="Dirks R.P."/>
            <person name="Spaink H.P."/>
            <person name="Duboule D."/>
            <person name="McGlinn E."/>
            <person name="Kini R.M."/>
            <person name="Richardson M.K."/>
        </authorList>
    </citation>
    <scope>NUCLEOTIDE SEQUENCE</scope>
    <source>
        <tissue evidence="2">Blood</tissue>
    </source>
</reference>
<accession>V8N741</accession>
<evidence type="ECO:0000313" key="3">
    <source>
        <dbReference type="Proteomes" id="UP000018936"/>
    </source>
</evidence>
<keyword evidence="3" id="KW-1185">Reference proteome</keyword>
<protein>
    <submittedName>
        <fullName evidence="2">Uncharacterized protein</fullName>
    </submittedName>
</protein>
<evidence type="ECO:0000256" key="1">
    <source>
        <dbReference type="SAM" id="MobiDB-lite"/>
    </source>
</evidence>
<dbReference type="EMBL" id="AZIM01008404">
    <property type="protein sequence ID" value="ETE57463.1"/>
    <property type="molecule type" value="Genomic_DNA"/>
</dbReference>
<organism evidence="2 3">
    <name type="scientific">Ophiophagus hannah</name>
    <name type="common">King cobra</name>
    <name type="synonym">Naja hannah</name>
    <dbReference type="NCBI Taxonomy" id="8665"/>
    <lineage>
        <taxon>Eukaryota</taxon>
        <taxon>Metazoa</taxon>
        <taxon>Chordata</taxon>
        <taxon>Craniata</taxon>
        <taxon>Vertebrata</taxon>
        <taxon>Euteleostomi</taxon>
        <taxon>Lepidosauria</taxon>
        <taxon>Squamata</taxon>
        <taxon>Bifurcata</taxon>
        <taxon>Unidentata</taxon>
        <taxon>Episquamata</taxon>
        <taxon>Toxicofera</taxon>
        <taxon>Serpentes</taxon>
        <taxon>Colubroidea</taxon>
        <taxon>Elapidae</taxon>
        <taxon>Elapinae</taxon>
        <taxon>Ophiophagus</taxon>
    </lineage>
</organism>
<feature type="compositionally biased region" description="Polar residues" evidence="1">
    <location>
        <begin position="42"/>
        <end position="51"/>
    </location>
</feature>